<keyword evidence="6" id="KW-1185">Reference proteome</keyword>
<sequence>MSSILIVLLHTLILCRSQIINFQCNFDTTPLTGDCQFISTTGGPAMTADTGPDAAATAPRQPLSDVKAISSPTVPNNEYCVLPYTYTEGGWAMHFCRRFTATNIACPTESGPGQCNAGSYGLIKPSSIGTLPIDVTYVANVQKSSNREQCLDFYYYITDNTENAKIEISWENDEEIEAITAVSAVPSENKWQHKQVTFMGPSSLSSYKITVRIMRDTGVLNFFFALDEMYIYDQSCGNVFDIDNELFYFIFVYFHLHTDDLTNTTPESITTDAPITDTDAPTTATDAPTTATTAPTTATDTPTTATTAPTTATDAPTTATDAPTTATDAPTTATDAPTTDTAAPTTSTAALTTTTAAPTTTTAAQTSATPAPTTATAASSIATNPISSDTPTVQTSSMETTTAKTIPSTTSTTPPTTGSTTTPNMPTDTDPNLALILPLAIGIPVSLGIIGSIVYYFKIIKPKHKINVNATSTTNDIPMVSPNNTTDNNTTVDALIIDIIMAEYFKLPCFNQENYVEIKLPRPEGSAGTNDGNGTEIICCVDTSGSMAGSPINNVCEVLRDIYQRTQKDYRLFTYNTQTDTKRTLKTLFEQNTNLQASGGTAFACIFTSIKDYLLQNSSSKKATTFIFMTDGQDNEPNSQALKKSIEMLKLILSGMTNVSHCATTF</sequence>
<dbReference type="Proteomes" id="UP000663832">
    <property type="component" value="Unassembled WGS sequence"/>
</dbReference>
<evidence type="ECO:0000313" key="5">
    <source>
        <dbReference type="EMBL" id="CAF1485473.1"/>
    </source>
</evidence>
<feature type="compositionally biased region" description="Polar residues" evidence="1">
    <location>
        <begin position="384"/>
        <end position="399"/>
    </location>
</feature>
<dbReference type="InterPro" id="IPR036465">
    <property type="entry name" value="vWFA_dom_sf"/>
</dbReference>
<dbReference type="PROSITE" id="PS50060">
    <property type="entry name" value="MAM_2"/>
    <property type="match status" value="1"/>
</dbReference>
<feature type="region of interest" description="Disordered" evidence="1">
    <location>
        <begin position="265"/>
        <end position="427"/>
    </location>
</feature>
<dbReference type="AlphaFoldDB" id="A0A815SA76"/>
<feature type="domain" description="MAM" evidence="4">
    <location>
        <begin position="22"/>
        <end position="238"/>
    </location>
</feature>
<name>A0A815SA76_9BILA</name>
<protein>
    <recommendedName>
        <fullName evidence="4">MAM domain-containing protein</fullName>
    </recommendedName>
</protein>
<keyword evidence="2" id="KW-0472">Membrane</keyword>
<feature type="signal peptide" evidence="3">
    <location>
        <begin position="1"/>
        <end position="17"/>
    </location>
</feature>
<dbReference type="EMBL" id="CAJNOM010000526">
    <property type="protein sequence ID" value="CAF1485473.1"/>
    <property type="molecule type" value="Genomic_DNA"/>
</dbReference>
<evidence type="ECO:0000256" key="1">
    <source>
        <dbReference type="SAM" id="MobiDB-lite"/>
    </source>
</evidence>
<organism evidence="5 6">
    <name type="scientific">Adineta steineri</name>
    <dbReference type="NCBI Taxonomy" id="433720"/>
    <lineage>
        <taxon>Eukaryota</taxon>
        <taxon>Metazoa</taxon>
        <taxon>Spiralia</taxon>
        <taxon>Gnathifera</taxon>
        <taxon>Rotifera</taxon>
        <taxon>Eurotatoria</taxon>
        <taxon>Bdelloidea</taxon>
        <taxon>Adinetida</taxon>
        <taxon>Adinetidae</taxon>
        <taxon>Adineta</taxon>
    </lineage>
</organism>
<dbReference type="SUPFAM" id="SSF53300">
    <property type="entry name" value="vWA-like"/>
    <property type="match status" value="1"/>
</dbReference>
<feature type="transmembrane region" description="Helical" evidence="2">
    <location>
        <begin position="433"/>
        <end position="457"/>
    </location>
</feature>
<keyword evidence="2" id="KW-1133">Transmembrane helix</keyword>
<reference evidence="5" key="1">
    <citation type="submission" date="2021-02" db="EMBL/GenBank/DDBJ databases">
        <authorList>
            <person name="Nowell W R."/>
        </authorList>
    </citation>
    <scope>NUCLEOTIDE SEQUENCE</scope>
</reference>
<proteinExistence type="predicted"/>
<evidence type="ECO:0000313" key="6">
    <source>
        <dbReference type="Proteomes" id="UP000663832"/>
    </source>
</evidence>
<dbReference type="OrthoDB" id="10066880at2759"/>
<dbReference type="InterPro" id="IPR000998">
    <property type="entry name" value="MAM_dom"/>
</dbReference>
<keyword evidence="3" id="KW-0732">Signal</keyword>
<feature type="chain" id="PRO_5032802000" description="MAM domain-containing protein" evidence="3">
    <location>
        <begin position="18"/>
        <end position="666"/>
    </location>
</feature>
<feature type="compositionally biased region" description="Low complexity" evidence="1">
    <location>
        <begin position="270"/>
        <end position="383"/>
    </location>
</feature>
<gene>
    <name evidence="5" type="ORF">QVE165_LOCUS42522</name>
</gene>
<feature type="compositionally biased region" description="Low complexity" evidence="1">
    <location>
        <begin position="400"/>
        <end position="427"/>
    </location>
</feature>
<dbReference type="Gene3D" id="3.40.50.410">
    <property type="entry name" value="von Willebrand factor, type A domain"/>
    <property type="match status" value="1"/>
</dbReference>
<evidence type="ECO:0000259" key="4">
    <source>
        <dbReference type="PROSITE" id="PS50060"/>
    </source>
</evidence>
<evidence type="ECO:0000256" key="2">
    <source>
        <dbReference type="SAM" id="Phobius"/>
    </source>
</evidence>
<dbReference type="Gene3D" id="2.60.120.200">
    <property type="match status" value="1"/>
</dbReference>
<evidence type="ECO:0000256" key="3">
    <source>
        <dbReference type="SAM" id="SignalP"/>
    </source>
</evidence>
<comment type="caution">
    <text evidence="5">The sequence shown here is derived from an EMBL/GenBank/DDBJ whole genome shotgun (WGS) entry which is preliminary data.</text>
</comment>
<keyword evidence="2" id="KW-0812">Transmembrane</keyword>
<dbReference type="GO" id="GO:0016020">
    <property type="term" value="C:membrane"/>
    <property type="evidence" value="ECO:0007669"/>
    <property type="project" value="InterPro"/>
</dbReference>
<accession>A0A815SA76</accession>